<dbReference type="EMBL" id="BAFE01000094">
    <property type="protein sequence ID" value="GAB49836.1"/>
    <property type="molecule type" value="Genomic_DNA"/>
</dbReference>
<reference evidence="2 3" key="1">
    <citation type="submission" date="2012-02" db="EMBL/GenBank/DDBJ databases">
        <title>Whole genome shotgun sequence of Mobilicoccus pelagius NBRC 104925.</title>
        <authorList>
            <person name="Yoshida Y."/>
            <person name="Hosoyama A."/>
            <person name="Tsuchikane K."/>
            <person name="Katsumata H."/>
            <person name="Yamazaki S."/>
            <person name="Fujita N."/>
        </authorList>
    </citation>
    <scope>NUCLEOTIDE SEQUENCE [LARGE SCALE GENOMIC DNA]</scope>
    <source>
        <strain evidence="2 3">NBRC 104925</strain>
    </source>
</reference>
<protein>
    <recommendedName>
        <fullName evidence="1">DUF5926 domain-containing protein</fullName>
    </recommendedName>
</protein>
<feature type="domain" description="DUF5926" evidence="1">
    <location>
        <begin position="28"/>
        <end position="305"/>
    </location>
</feature>
<name>H5UVS8_9MICO</name>
<sequence length="305" mass="32502">MGKASRRARQTERAQSPSVAAAPFVARPFEGLAGEADIVAMREIVPAATATLTLRQDAAPLRATAEQGGVEVPESIELVTVLPMAWPALHRGDGTYLLGLQSTSHTGDYSRDAAHALLELLRTPAGSPARPSGVADASTPRLQDLVVADAPMPVTMYETFEFWFAPGADLDGEAAASLQETNEAIIPTTKLESIASAYWCRVGERTHLRWLQPHDEDAATDALARLVAADEAGLGEGTRLLGAFRACGLLVPVWDLDPALEADAYEDAAAAMAARFEKAAVTDAPLTPEERRARNGLLSRQLTLR</sequence>
<dbReference type="RefSeq" id="WP_009483679.1">
    <property type="nucleotide sequence ID" value="NZ_BAFE01000094.1"/>
</dbReference>
<dbReference type="STRING" id="1089455.MOPEL_135_00740"/>
<dbReference type="Proteomes" id="UP000004367">
    <property type="component" value="Unassembled WGS sequence"/>
</dbReference>
<organism evidence="2 3">
    <name type="scientific">Mobilicoccus pelagius NBRC 104925</name>
    <dbReference type="NCBI Taxonomy" id="1089455"/>
    <lineage>
        <taxon>Bacteria</taxon>
        <taxon>Bacillati</taxon>
        <taxon>Actinomycetota</taxon>
        <taxon>Actinomycetes</taxon>
        <taxon>Micrococcales</taxon>
        <taxon>Dermatophilaceae</taxon>
        <taxon>Mobilicoccus</taxon>
    </lineage>
</organism>
<evidence type="ECO:0000313" key="3">
    <source>
        <dbReference type="Proteomes" id="UP000004367"/>
    </source>
</evidence>
<dbReference type="InterPro" id="IPR045970">
    <property type="entry name" value="DUF5926"/>
</dbReference>
<dbReference type="AlphaFoldDB" id="H5UVS8"/>
<accession>H5UVS8</accession>
<gene>
    <name evidence="2" type="ORF">MOPEL_135_00740</name>
</gene>
<evidence type="ECO:0000259" key="1">
    <source>
        <dbReference type="Pfam" id="PF19348"/>
    </source>
</evidence>
<dbReference type="eggNOG" id="COG3012">
    <property type="taxonomic scope" value="Bacteria"/>
</dbReference>
<proteinExistence type="predicted"/>
<evidence type="ECO:0000313" key="2">
    <source>
        <dbReference type="EMBL" id="GAB49836.1"/>
    </source>
</evidence>
<comment type="caution">
    <text evidence="2">The sequence shown here is derived from an EMBL/GenBank/DDBJ whole genome shotgun (WGS) entry which is preliminary data.</text>
</comment>
<dbReference type="OrthoDB" id="5512013at2"/>
<keyword evidence="3" id="KW-1185">Reference proteome</keyword>
<dbReference type="Pfam" id="PF19348">
    <property type="entry name" value="DUF5926"/>
    <property type="match status" value="1"/>
</dbReference>